<reference evidence="2 3" key="1">
    <citation type="submission" date="2019-05" db="EMBL/GenBank/DDBJ databases">
        <authorList>
            <person name="Narsing Rao M.P."/>
            <person name="Li W.J."/>
        </authorList>
    </citation>
    <scope>NUCLEOTIDE SEQUENCE [LARGE SCALE GENOMIC DNA]</scope>
    <source>
        <strain evidence="2 3">SYSU_K30003</strain>
    </source>
</reference>
<comment type="caution">
    <text evidence="2">The sequence shown here is derived from an EMBL/GenBank/DDBJ whole genome shotgun (WGS) entry which is preliminary data.</text>
</comment>
<proteinExistence type="predicted"/>
<dbReference type="Pfam" id="PF22822">
    <property type="entry name" value="MrpR_N_CB"/>
    <property type="match status" value="1"/>
</dbReference>
<keyword evidence="3" id="KW-1185">Reference proteome</keyword>
<dbReference type="AlphaFoldDB" id="A0A5R9GJU4"/>
<name>A0A5R9GJU4_9BACL</name>
<accession>A0A5R9GJU4</accession>
<organism evidence="2 3">
    <name type="scientific">Paenibacillus antri</name>
    <dbReference type="NCBI Taxonomy" id="2582848"/>
    <lineage>
        <taxon>Bacteria</taxon>
        <taxon>Bacillati</taxon>
        <taxon>Bacillota</taxon>
        <taxon>Bacilli</taxon>
        <taxon>Bacillales</taxon>
        <taxon>Paenibacillaceae</taxon>
        <taxon>Paenibacillus</taxon>
    </lineage>
</organism>
<protein>
    <recommendedName>
        <fullName evidence="1">MrpR N-terminal core-binding domain-containing protein</fullName>
    </recommendedName>
</protein>
<evidence type="ECO:0000313" key="3">
    <source>
        <dbReference type="Proteomes" id="UP000309676"/>
    </source>
</evidence>
<evidence type="ECO:0000259" key="1">
    <source>
        <dbReference type="Pfam" id="PF22822"/>
    </source>
</evidence>
<dbReference type="RefSeq" id="WP_158299177.1">
    <property type="nucleotide sequence ID" value="NZ_VCIW01000001.1"/>
</dbReference>
<dbReference type="OrthoDB" id="2086953at2"/>
<dbReference type="Proteomes" id="UP000309676">
    <property type="component" value="Unassembled WGS sequence"/>
</dbReference>
<dbReference type="InterPro" id="IPR055009">
    <property type="entry name" value="MrpR_N_CB"/>
</dbReference>
<feature type="domain" description="MrpR N-terminal core-binding" evidence="1">
    <location>
        <begin position="1"/>
        <end position="78"/>
    </location>
</feature>
<sequence length="104" mass="12423">MYNVNRKLQFLEDVDDEARPTFERVFDKAKEMESEFGKDLADCSLDELIAVFHHVAPEFTRTAIRNKESIEKYIDWCTEQGYRNEPNPLRECDEEWCYQFVTST</sequence>
<gene>
    <name evidence="2" type="ORF">FE782_00065</name>
</gene>
<dbReference type="EMBL" id="VCIW01000001">
    <property type="protein sequence ID" value="TLS53794.1"/>
    <property type="molecule type" value="Genomic_DNA"/>
</dbReference>
<evidence type="ECO:0000313" key="2">
    <source>
        <dbReference type="EMBL" id="TLS53794.1"/>
    </source>
</evidence>